<gene>
    <name evidence="2" type="ORF">L203_102584</name>
</gene>
<dbReference type="EMBL" id="CP143786">
    <property type="protein sequence ID" value="WVN87405.1"/>
    <property type="molecule type" value="Genomic_DNA"/>
</dbReference>
<dbReference type="GeneID" id="91086796"/>
<name>A0AAJ8M0G9_9TREE</name>
<keyword evidence="1" id="KW-0472">Membrane</keyword>
<proteinExistence type="predicted"/>
<evidence type="ECO:0000256" key="1">
    <source>
        <dbReference type="SAM" id="Phobius"/>
    </source>
</evidence>
<evidence type="ECO:0000313" key="2">
    <source>
        <dbReference type="EMBL" id="WVN87405.1"/>
    </source>
</evidence>
<organism evidence="2 3">
    <name type="scientific">Cryptococcus depauperatus CBS 7841</name>
    <dbReference type="NCBI Taxonomy" id="1295531"/>
    <lineage>
        <taxon>Eukaryota</taxon>
        <taxon>Fungi</taxon>
        <taxon>Dikarya</taxon>
        <taxon>Basidiomycota</taxon>
        <taxon>Agaricomycotina</taxon>
        <taxon>Tremellomycetes</taxon>
        <taxon>Tremellales</taxon>
        <taxon>Cryptococcaceae</taxon>
        <taxon>Cryptococcus</taxon>
    </lineage>
</organism>
<accession>A0AAJ8M0G9</accession>
<feature type="transmembrane region" description="Helical" evidence="1">
    <location>
        <begin position="201"/>
        <end position="221"/>
    </location>
</feature>
<keyword evidence="3" id="KW-1185">Reference proteome</keyword>
<reference evidence="2" key="3">
    <citation type="submission" date="2024-01" db="EMBL/GenBank/DDBJ databases">
        <authorList>
            <person name="Coelho M.A."/>
            <person name="David-Palma M."/>
            <person name="Shea T."/>
            <person name="Sun S."/>
            <person name="Cuomo C.A."/>
            <person name="Heitman J."/>
        </authorList>
    </citation>
    <scope>NUCLEOTIDE SEQUENCE</scope>
    <source>
        <strain evidence="2">CBS 7841</strain>
    </source>
</reference>
<dbReference type="AlphaFoldDB" id="A0AAJ8M0G9"/>
<dbReference type="KEGG" id="cdep:91086796"/>
<keyword evidence="1" id="KW-1133">Transmembrane helix</keyword>
<dbReference type="RefSeq" id="XP_066068105.1">
    <property type="nucleotide sequence ID" value="XM_066212008.1"/>
</dbReference>
<reference evidence="2" key="2">
    <citation type="journal article" date="2022" name="Elife">
        <title>Obligate sexual reproduction of a homothallic fungus closely related to the Cryptococcus pathogenic species complex.</title>
        <authorList>
            <person name="Passer A.R."/>
            <person name="Clancey S.A."/>
            <person name="Shea T."/>
            <person name="David-Palma M."/>
            <person name="Averette A.F."/>
            <person name="Boekhout T."/>
            <person name="Porcel B.M."/>
            <person name="Nowrousian M."/>
            <person name="Cuomo C.A."/>
            <person name="Sun S."/>
            <person name="Heitman J."/>
            <person name="Coelho M.A."/>
        </authorList>
    </citation>
    <scope>NUCLEOTIDE SEQUENCE</scope>
    <source>
        <strain evidence="2">CBS 7841</strain>
    </source>
</reference>
<dbReference type="Proteomes" id="UP000094043">
    <property type="component" value="Chromosome 3"/>
</dbReference>
<protein>
    <submittedName>
        <fullName evidence="2">Uncharacterized protein</fullName>
    </submittedName>
</protein>
<evidence type="ECO:0000313" key="3">
    <source>
        <dbReference type="Proteomes" id="UP000094043"/>
    </source>
</evidence>
<reference evidence="2" key="1">
    <citation type="submission" date="2016-06" db="EMBL/GenBank/DDBJ databases">
        <authorList>
            <person name="Cuomo C."/>
            <person name="Litvintseva A."/>
            <person name="Heitman J."/>
            <person name="Chen Y."/>
            <person name="Sun S."/>
            <person name="Springer D."/>
            <person name="Dromer F."/>
            <person name="Young S."/>
            <person name="Zeng Q."/>
            <person name="Chapman S."/>
            <person name="Gujja S."/>
            <person name="Saif S."/>
            <person name="Birren B."/>
        </authorList>
    </citation>
    <scope>NUCLEOTIDE SEQUENCE</scope>
    <source>
        <strain evidence="2">CBS 7841</strain>
    </source>
</reference>
<keyword evidence="1" id="KW-0812">Transmembrane</keyword>
<sequence>MPTLGKNDPVWSTASRCCLYLDQRDRSDNTRLSPSTRQEYVLDSHREKEGEARGNGVALYFEGGPGVRRMDYPFLDAGPRELTLDNGTAEKPKDSFFTVAEDCDDVLQAVWRDLSKFTDQSLTIQCFLEARRRLPLLQLCRSGTKSPGRLTGGSRRVLTVLSWVTRSCLSCKYSERSYLCNTTPLVFPPYPMIPCAKDYRYALITFVALPHPLPLIFLLVFSDSMLGITACYPRDNVGGSTP</sequence>